<organism evidence="1 2">
    <name type="scientific">Hydnum rufescens UP504</name>
    <dbReference type="NCBI Taxonomy" id="1448309"/>
    <lineage>
        <taxon>Eukaryota</taxon>
        <taxon>Fungi</taxon>
        <taxon>Dikarya</taxon>
        <taxon>Basidiomycota</taxon>
        <taxon>Agaricomycotina</taxon>
        <taxon>Agaricomycetes</taxon>
        <taxon>Cantharellales</taxon>
        <taxon>Hydnaceae</taxon>
        <taxon>Hydnum</taxon>
    </lineage>
</organism>
<reference evidence="1" key="1">
    <citation type="journal article" date="2020" name="Nat. Commun.">
        <title>Large-scale genome sequencing of mycorrhizal fungi provides insights into the early evolution of symbiotic traits.</title>
        <authorList>
            <person name="Miyauchi S."/>
            <person name="Kiss E."/>
            <person name="Kuo A."/>
            <person name="Drula E."/>
            <person name="Kohler A."/>
            <person name="Sanchez-Garcia M."/>
            <person name="Morin E."/>
            <person name="Andreopoulos B."/>
            <person name="Barry K.W."/>
            <person name="Bonito G."/>
            <person name="Buee M."/>
            <person name="Carver A."/>
            <person name="Chen C."/>
            <person name="Cichocki N."/>
            <person name="Clum A."/>
            <person name="Culley D."/>
            <person name="Crous P.W."/>
            <person name="Fauchery L."/>
            <person name="Girlanda M."/>
            <person name="Hayes R.D."/>
            <person name="Keri Z."/>
            <person name="LaButti K."/>
            <person name="Lipzen A."/>
            <person name="Lombard V."/>
            <person name="Magnuson J."/>
            <person name="Maillard F."/>
            <person name="Murat C."/>
            <person name="Nolan M."/>
            <person name="Ohm R.A."/>
            <person name="Pangilinan J."/>
            <person name="Pereira M.F."/>
            <person name="Perotto S."/>
            <person name="Peter M."/>
            <person name="Pfister S."/>
            <person name="Riley R."/>
            <person name="Sitrit Y."/>
            <person name="Stielow J.B."/>
            <person name="Szollosi G."/>
            <person name="Zifcakova L."/>
            <person name="Stursova M."/>
            <person name="Spatafora J.W."/>
            <person name="Tedersoo L."/>
            <person name="Vaario L.M."/>
            <person name="Yamada A."/>
            <person name="Yan M."/>
            <person name="Wang P."/>
            <person name="Xu J."/>
            <person name="Bruns T."/>
            <person name="Baldrian P."/>
            <person name="Vilgalys R."/>
            <person name="Dunand C."/>
            <person name="Henrissat B."/>
            <person name="Grigoriev I.V."/>
            <person name="Hibbett D."/>
            <person name="Nagy L.G."/>
            <person name="Martin F.M."/>
        </authorList>
    </citation>
    <scope>NUCLEOTIDE SEQUENCE</scope>
    <source>
        <strain evidence="1">UP504</strain>
    </source>
</reference>
<gene>
    <name evidence="1" type="ORF">BS47DRAFT_1343660</name>
</gene>
<dbReference type="Proteomes" id="UP000886523">
    <property type="component" value="Unassembled WGS sequence"/>
</dbReference>
<accession>A0A9P6AXU5</accession>
<proteinExistence type="predicted"/>
<dbReference type="EMBL" id="MU128966">
    <property type="protein sequence ID" value="KAF9514003.1"/>
    <property type="molecule type" value="Genomic_DNA"/>
</dbReference>
<sequence length="84" mass="9152">AHGVVRQLITSTFGAGAKFEITGGHATTPRLWDLAQDMEYRDVLDLTLDIMGDKSILWSHRVDQQVSRPIPNSGGCDILTACLA</sequence>
<evidence type="ECO:0000313" key="1">
    <source>
        <dbReference type="EMBL" id="KAF9514003.1"/>
    </source>
</evidence>
<name>A0A9P6AXU5_9AGAM</name>
<keyword evidence="2" id="KW-1185">Reference proteome</keyword>
<feature type="non-terminal residue" evidence="1">
    <location>
        <position position="1"/>
    </location>
</feature>
<protein>
    <submittedName>
        <fullName evidence="1">Uncharacterized protein</fullName>
    </submittedName>
</protein>
<comment type="caution">
    <text evidence="1">The sequence shown here is derived from an EMBL/GenBank/DDBJ whole genome shotgun (WGS) entry which is preliminary data.</text>
</comment>
<evidence type="ECO:0000313" key="2">
    <source>
        <dbReference type="Proteomes" id="UP000886523"/>
    </source>
</evidence>
<dbReference type="AlphaFoldDB" id="A0A9P6AXU5"/>